<dbReference type="SUPFAM" id="SSF46548">
    <property type="entry name" value="alpha-helical ferredoxin"/>
    <property type="match status" value="1"/>
</dbReference>
<dbReference type="Pfam" id="PF01565">
    <property type="entry name" value="FAD_binding_4"/>
    <property type="match status" value="1"/>
</dbReference>
<evidence type="ECO:0000313" key="7">
    <source>
        <dbReference type="Proteomes" id="UP000217211"/>
    </source>
</evidence>
<proteinExistence type="predicted"/>
<gene>
    <name evidence="6" type="ORF">SJ05684_b59950</name>
</gene>
<keyword evidence="7" id="KW-1185">Reference proteome</keyword>
<keyword evidence="2" id="KW-0285">Flavoprotein</keyword>
<dbReference type="eggNOG" id="COG0247">
    <property type="taxonomic scope" value="Bacteria"/>
</dbReference>
<dbReference type="PROSITE" id="PS51387">
    <property type="entry name" value="FAD_PCMH"/>
    <property type="match status" value="1"/>
</dbReference>
<dbReference type="KEGG" id="esj:SJ05684_b59950"/>
<feature type="domain" description="FAD-binding PCMH-type" evidence="5">
    <location>
        <begin position="61"/>
        <end position="290"/>
    </location>
</feature>
<dbReference type="InterPro" id="IPR004017">
    <property type="entry name" value="Cys_rich_dom"/>
</dbReference>
<dbReference type="Gene3D" id="3.30.43.10">
    <property type="entry name" value="Uridine Diphospho-n-acetylenolpyruvylglucosamine Reductase, domain 2"/>
    <property type="match status" value="1"/>
</dbReference>
<dbReference type="InterPro" id="IPR016167">
    <property type="entry name" value="FAD-bd_PCMH_sub1"/>
</dbReference>
<dbReference type="AlphaFoldDB" id="A0A249PMJ3"/>
<keyword evidence="6" id="KW-0614">Plasmid</keyword>
<dbReference type="InterPro" id="IPR016169">
    <property type="entry name" value="FAD-bd_PCMH_sub2"/>
</dbReference>
<evidence type="ECO:0000256" key="2">
    <source>
        <dbReference type="ARBA" id="ARBA00022630"/>
    </source>
</evidence>
<evidence type="ECO:0000256" key="3">
    <source>
        <dbReference type="ARBA" id="ARBA00022827"/>
    </source>
</evidence>
<evidence type="ECO:0000313" key="6">
    <source>
        <dbReference type="EMBL" id="ASY66977.1"/>
    </source>
</evidence>
<dbReference type="InterPro" id="IPR016164">
    <property type="entry name" value="FAD-linked_Oxase-like_C"/>
</dbReference>
<dbReference type="STRING" id="716928.GCA_000261485_03025"/>
<accession>A0A249PMJ3</accession>
<dbReference type="GO" id="GO:0008720">
    <property type="term" value="F:D-lactate dehydrogenase (NAD+) activity"/>
    <property type="evidence" value="ECO:0007669"/>
    <property type="project" value="TreeGrafter"/>
</dbReference>
<dbReference type="InterPro" id="IPR006094">
    <property type="entry name" value="Oxid_FAD_bind_N"/>
</dbReference>
<name>A0A249PMJ3_9HYPH</name>
<dbReference type="eggNOG" id="COG0277">
    <property type="taxonomic scope" value="Bacteria"/>
</dbReference>
<dbReference type="GO" id="GO:0004458">
    <property type="term" value="F:D-lactate dehydrogenase (cytochrome) activity"/>
    <property type="evidence" value="ECO:0007669"/>
    <property type="project" value="TreeGrafter"/>
</dbReference>
<dbReference type="SUPFAM" id="SSF56176">
    <property type="entry name" value="FAD-binding/transporter-associated domain-like"/>
    <property type="match status" value="1"/>
</dbReference>
<dbReference type="InterPro" id="IPR017896">
    <property type="entry name" value="4Fe4S_Fe-S-bd"/>
</dbReference>
<keyword evidence="4" id="KW-0560">Oxidoreductase</keyword>
<evidence type="ECO:0000256" key="4">
    <source>
        <dbReference type="ARBA" id="ARBA00023002"/>
    </source>
</evidence>
<organism evidence="6 7">
    <name type="scientific">Sinorhizobium sojae CCBAU 05684</name>
    <dbReference type="NCBI Taxonomy" id="716928"/>
    <lineage>
        <taxon>Bacteria</taxon>
        <taxon>Pseudomonadati</taxon>
        <taxon>Pseudomonadota</taxon>
        <taxon>Alphaproteobacteria</taxon>
        <taxon>Hyphomicrobiales</taxon>
        <taxon>Rhizobiaceae</taxon>
        <taxon>Sinorhizobium/Ensifer group</taxon>
        <taxon>Sinorhizobium</taxon>
    </lineage>
</organism>
<comment type="cofactor">
    <cofactor evidence="1">
        <name>FAD</name>
        <dbReference type="ChEBI" id="CHEBI:57692"/>
    </cofactor>
</comment>
<dbReference type="RefSeq" id="WP_085939081.1">
    <property type="nucleotide sequence ID" value="NZ_AJQT01000058.1"/>
</dbReference>
<dbReference type="PANTHER" id="PTHR11748:SF119">
    <property type="entry name" value="D-2-HYDROXYGLUTARATE DEHYDROGENASE"/>
    <property type="match status" value="1"/>
</dbReference>
<dbReference type="EMBL" id="CP023068">
    <property type="protein sequence ID" value="ASY66977.1"/>
    <property type="molecule type" value="Genomic_DNA"/>
</dbReference>
<dbReference type="Proteomes" id="UP000217211">
    <property type="component" value="Plasmid pSJ05684b"/>
</dbReference>
<dbReference type="SUPFAM" id="SSF55103">
    <property type="entry name" value="FAD-linked oxidases, C-terminal domain"/>
    <property type="match status" value="1"/>
</dbReference>
<dbReference type="InterPro" id="IPR004113">
    <property type="entry name" value="FAD-bd_oxidored_4_C"/>
</dbReference>
<protein>
    <submittedName>
        <fullName evidence="6">Glycolate dehydrogenase, subunit GlcD</fullName>
    </submittedName>
</protein>
<dbReference type="Pfam" id="PF13183">
    <property type="entry name" value="Fer4_8"/>
    <property type="match status" value="1"/>
</dbReference>
<dbReference type="PANTHER" id="PTHR11748">
    <property type="entry name" value="D-LACTATE DEHYDROGENASE"/>
    <property type="match status" value="1"/>
</dbReference>
<dbReference type="GO" id="GO:1903457">
    <property type="term" value="P:lactate catabolic process"/>
    <property type="evidence" value="ECO:0007669"/>
    <property type="project" value="TreeGrafter"/>
</dbReference>
<evidence type="ECO:0000259" key="5">
    <source>
        <dbReference type="PROSITE" id="PS51387"/>
    </source>
</evidence>
<dbReference type="Gene3D" id="3.30.70.2740">
    <property type="match status" value="1"/>
</dbReference>
<sequence>MAHTITINRRRTGGERVTEAFVAVPEDRRQALGSALRRSVEGEVRFDTGSRALYATDASNYRQVPLGVVLPRTLDDVVTTVALCREHDAPLLPRGGGTSLAGEACNVAVVLDFSKYLDRIVSLDPERRLAEVEPGCVLDRLREAAEAYNLTFGPDPATHDHNTLGGMIGNNSCGVHSVMAGRTSDNVEALDVLTYDGARMTVGRTSDADFREIVAAGGRRAEIYRALDDFRRKYGDHIRDRYPKIPRRVSGYENLDELLPENGFNIARALVGTEGTCVTALGATLSLVPSPAARVLAIIGFEDIFAAADAVPDVLRHGPIGLEGIDDLLVRFVRQKHLYPEDLDALPEGGGWLVAEFGDDDREAAAAVASRALDAFKQRGCSTALIRDEERQGSIWALREAALAATAHVPDMPETWPGWEDSAVPREALGRYLRDLKALLHEHGYEASFYGHFGDGLVHCRIPFDLRTEAGLANWQSFLDEAAELVARYGGSISGEHGDGQARGALIETMYGSELVQAFREFKAIWDPAGRMNPGKIVDPFPITANLRVGPTYQPPEAAHVFAYEEDGGSFTRATRRCVGVGACRRTESSEGVMCPSYMATREEKHSTRGRARLLFEMLHGGTITDGWKSRAVEEALDLCLACKGCKSDCPVKVDMATYKAEFRAQHYAGRLRPRAAYSMGLIHRWSRLAGAVPWLANAFTQTPGLSAATKWAGGIAAERRLPAYAAETFTHWFRRHEAKTGGGRRVLLWPDTFNNYFRVETAIAATEALEALGYHVVIPDRTLCCGRPLYDWGRLEEAKALWQQTFDALAPELREGTPIIGLEPACVSAFRDELPGLFPGDERARRLADTTSLLTEFLVREETDLIGNTGGRALVQIHCHHHAVLDVEAERQVLDRLGLGYEIMASGCCGMAGSFGLEKAKYAVAMNAAERMLLPTVRSAPDDTIILANGFSCREQIEQGSGRQTLHVAELLARSLRHQSTGMAR</sequence>
<dbReference type="InterPro" id="IPR036318">
    <property type="entry name" value="FAD-bd_PCMH-like_sf"/>
</dbReference>
<reference evidence="6 7" key="1">
    <citation type="submission" date="2017-08" db="EMBL/GenBank/DDBJ databases">
        <title>Multipartite genome sequences of Sinorhizobium species nodulating soybeans.</title>
        <authorList>
            <person name="Tian C.F."/>
        </authorList>
    </citation>
    <scope>NUCLEOTIDE SEQUENCE [LARGE SCALE GENOMIC DNA]</scope>
    <source>
        <strain evidence="6 7">CCBAU 05684</strain>
        <plasmid evidence="7">psj05684b</plasmid>
    </source>
</reference>
<dbReference type="Pfam" id="PF02913">
    <property type="entry name" value="FAD-oxidase_C"/>
    <property type="match status" value="1"/>
</dbReference>
<dbReference type="GO" id="GO:0071949">
    <property type="term" value="F:FAD binding"/>
    <property type="evidence" value="ECO:0007669"/>
    <property type="project" value="InterPro"/>
</dbReference>
<keyword evidence="3" id="KW-0274">FAD</keyword>
<dbReference type="OrthoDB" id="9811557at2"/>
<dbReference type="InterPro" id="IPR016166">
    <property type="entry name" value="FAD-bd_PCMH"/>
</dbReference>
<dbReference type="Gene3D" id="3.30.465.10">
    <property type="match status" value="1"/>
</dbReference>
<dbReference type="Pfam" id="PF02754">
    <property type="entry name" value="CCG"/>
    <property type="match status" value="2"/>
</dbReference>
<evidence type="ECO:0000256" key="1">
    <source>
        <dbReference type="ARBA" id="ARBA00001974"/>
    </source>
</evidence>
<geneLocation type="plasmid" evidence="7">
    <name>psj05684b</name>
</geneLocation>